<accession>A0A6J8ENA6</accession>
<sequence length="177" mass="20411">MTWKIRTRQLIIDCKVEHLHFEVSIFGPSSDLQAHCLSPTHNISCTSFNTDGHVKQILQTNTTVYTVEDRDISRFNGIWTCQHGSRKDETSTEVTIAKEHVTKSLLSLCTCIGTKQVVSTIVCRRVVVILISSYFFIMPFIFGFMEKTRCKGFQNNNHDDHMLDREQARERLQQESV</sequence>
<name>A0A6J8ENA6_MYTCO</name>
<organism evidence="2 3">
    <name type="scientific">Mytilus coruscus</name>
    <name type="common">Sea mussel</name>
    <dbReference type="NCBI Taxonomy" id="42192"/>
    <lineage>
        <taxon>Eukaryota</taxon>
        <taxon>Metazoa</taxon>
        <taxon>Spiralia</taxon>
        <taxon>Lophotrochozoa</taxon>
        <taxon>Mollusca</taxon>
        <taxon>Bivalvia</taxon>
        <taxon>Autobranchia</taxon>
        <taxon>Pteriomorphia</taxon>
        <taxon>Mytilida</taxon>
        <taxon>Mytiloidea</taxon>
        <taxon>Mytilidae</taxon>
        <taxon>Mytilinae</taxon>
        <taxon>Mytilus</taxon>
    </lineage>
</organism>
<reference evidence="2 3" key="1">
    <citation type="submission" date="2020-06" db="EMBL/GenBank/DDBJ databases">
        <authorList>
            <person name="Li R."/>
            <person name="Bekaert M."/>
        </authorList>
    </citation>
    <scope>NUCLEOTIDE SEQUENCE [LARGE SCALE GENOMIC DNA]</scope>
    <source>
        <strain evidence="3">wild</strain>
    </source>
</reference>
<dbReference type="Proteomes" id="UP000507470">
    <property type="component" value="Unassembled WGS sequence"/>
</dbReference>
<dbReference type="AlphaFoldDB" id="A0A6J8ENA6"/>
<proteinExistence type="predicted"/>
<keyword evidence="1" id="KW-1133">Transmembrane helix</keyword>
<evidence type="ECO:0000313" key="2">
    <source>
        <dbReference type="EMBL" id="CAC5421940.1"/>
    </source>
</evidence>
<gene>
    <name evidence="2" type="ORF">MCOR_54024</name>
</gene>
<feature type="transmembrane region" description="Helical" evidence="1">
    <location>
        <begin position="126"/>
        <end position="145"/>
    </location>
</feature>
<protein>
    <submittedName>
        <fullName evidence="2">Uncharacterized protein</fullName>
    </submittedName>
</protein>
<evidence type="ECO:0000256" key="1">
    <source>
        <dbReference type="SAM" id="Phobius"/>
    </source>
</evidence>
<keyword evidence="1" id="KW-0472">Membrane</keyword>
<keyword evidence="3" id="KW-1185">Reference proteome</keyword>
<evidence type="ECO:0000313" key="3">
    <source>
        <dbReference type="Proteomes" id="UP000507470"/>
    </source>
</evidence>
<dbReference type="EMBL" id="CACVKT020009464">
    <property type="protein sequence ID" value="CAC5421940.1"/>
    <property type="molecule type" value="Genomic_DNA"/>
</dbReference>
<keyword evidence="1" id="KW-0812">Transmembrane</keyword>